<feature type="non-terminal residue" evidence="9">
    <location>
        <position position="1056"/>
    </location>
</feature>
<keyword evidence="10" id="KW-1185">Reference proteome</keyword>
<evidence type="ECO:0000256" key="5">
    <source>
        <dbReference type="ARBA" id="ARBA00022741"/>
    </source>
</evidence>
<dbReference type="PROSITE" id="PS50837">
    <property type="entry name" value="NACHT"/>
    <property type="match status" value="1"/>
</dbReference>
<dbReference type="Pfam" id="PF17776">
    <property type="entry name" value="NLRC4_HD2"/>
    <property type="match status" value="1"/>
</dbReference>
<keyword evidence="6" id="KW-0067">ATP-binding</keyword>
<evidence type="ECO:0000313" key="10">
    <source>
        <dbReference type="Proteomes" id="UP001558613"/>
    </source>
</evidence>
<dbReference type="SMART" id="SM01288">
    <property type="entry name" value="FISNA"/>
    <property type="match status" value="1"/>
</dbReference>
<comment type="caution">
    <text evidence="9">The sequence shown here is derived from an EMBL/GenBank/DDBJ whole genome shotgun (WGS) entry which is preliminary data.</text>
</comment>
<reference evidence="9 10" key="1">
    <citation type="submission" date="2023-09" db="EMBL/GenBank/DDBJ databases">
        <authorList>
            <person name="Wang M."/>
        </authorList>
    </citation>
    <scope>NUCLEOTIDE SEQUENCE [LARGE SCALE GENOMIC DNA]</scope>
    <source>
        <strain evidence="9">GT-2023</strain>
        <tissue evidence="9">Liver</tissue>
    </source>
</reference>
<evidence type="ECO:0000256" key="4">
    <source>
        <dbReference type="ARBA" id="ARBA00022737"/>
    </source>
</evidence>
<dbReference type="Gene3D" id="3.80.10.10">
    <property type="entry name" value="Ribonuclease Inhibitor"/>
    <property type="match status" value="2"/>
</dbReference>
<dbReference type="InterPro" id="IPR027417">
    <property type="entry name" value="P-loop_NTPase"/>
</dbReference>
<evidence type="ECO:0000259" key="8">
    <source>
        <dbReference type="PROSITE" id="PS50837"/>
    </source>
</evidence>
<dbReference type="SMART" id="SM00367">
    <property type="entry name" value="LRR_CC"/>
    <property type="match status" value="6"/>
</dbReference>
<dbReference type="CDD" id="cd00116">
    <property type="entry name" value="LRR_RI"/>
    <property type="match status" value="1"/>
</dbReference>
<evidence type="ECO:0000313" key="9">
    <source>
        <dbReference type="EMBL" id="KAL1254760.1"/>
    </source>
</evidence>
<feature type="region of interest" description="Disordered" evidence="7">
    <location>
        <begin position="1"/>
        <end position="77"/>
    </location>
</feature>
<dbReference type="InterPro" id="IPR007111">
    <property type="entry name" value="NACHT_NTPase"/>
</dbReference>
<proteinExistence type="predicted"/>
<keyword evidence="4" id="KW-0677">Repeat</keyword>
<dbReference type="Pfam" id="PF05729">
    <property type="entry name" value="NACHT"/>
    <property type="match status" value="1"/>
</dbReference>
<comment type="subcellular location">
    <subcellularLocation>
        <location evidence="1">Cytoplasm</location>
    </subcellularLocation>
</comment>
<dbReference type="InterPro" id="IPR041075">
    <property type="entry name" value="NOD1/2_WH"/>
</dbReference>
<dbReference type="EMBL" id="JAYMGO010000020">
    <property type="protein sequence ID" value="KAL1254760.1"/>
    <property type="molecule type" value="Genomic_DNA"/>
</dbReference>
<dbReference type="SUPFAM" id="SSF52540">
    <property type="entry name" value="P-loop containing nucleoside triphosphate hydrolases"/>
    <property type="match status" value="1"/>
</dbReference>
<protein>
    <recommendedName>
        <fullName evidence="8">NACHT domain-containing protein</fullName>
    </recommendedName>
</protein>
<keyword evidence="5" id="KW-0547">Nucleotide-binding</keyword>
<feature type="compositionally biased region" description="Basic and acidic residues" evidence="7">
    <location>
        <begin position="1"/>
        <end position="11"/>
    </location>
</feature>
<dbReference type="InterPro" id="IPR051261">
    <property type="entry name" value="NLR"/>
</dbReference>
<evidence type="ECO:0000256" key="3">
    <source>
        <dbReference type="ARBA" id="ARBA00022614"/>
    </source>
</evidence>
<keyword evidence="2" id="KW-0963">Cytoplasm</keyword>
<dbReference type="Gene3D" id="3.40.50.300">
    <property type="entry name" value="P-loop containing nucleotide triphosphate hydrolases"/>
    <property type="match status" value="1"/>
</dbReference>
<name>A0ABR3LQP0_9TELE</name>
<dbReference type="Pfam" id="PF14484">
    <property type="entry name" value="FISNA"/>
    <property type="match status" value="1"/>
</dbReference>
<dbReference type="Pfam" id="PF17779">
    <property type="entry name" value="WHD_NOD2"/>
    <property type="match status" value="1"/>
</dbReference>
<evidence type="ECO:0000256" key="2">
    <source>
        <dbReference type="ARBA" id="ARBA00022490"/>
    </source>
</evidence>
<keyword evidence="3" id="KW-0433">Leucine-rich repeat</keyword>
<evidence type="ECO:0000256" key="6">
    <source>
        <dbReference type="ARBA" id="ARBA00022840"/>
    </source>
</evidence>
<dbReference type="Proteomes" id="UP001558613">
    <property type="component" value="Unassembled WGS sequence"/>
</dbReference>
<evidence type="ECO:0000256" key="1">
    <source>
        <dbReference type="ARBA" id="ARBA00004496"/>
    </source>
</evidence>
<dbReference type="PANTHER" id="PTHR24106">
    <property type="entry name" value="NACHT, LRR AND CARD DOMAINS-CONTAINING"/>
    <property type="match status" value="1"/>
</dbReference>
<gene>
    <name evidence="9" type="ORF">QQF64_016989</name>
</gene>
<evidence type="ECO:0000256" key="7">
    <source>
        <dbReference type="SAM" id="MobiDB-lite"/>
    </source>
</evidence>
<accession>A0ABR3LQP0</accession>
<feature type="domain" description="NACHT" evidence="8">
    <location>
        <begin position="198"/>
        <end position="331"/>
    </location>
</feature>
<dbReference type="SUPFAM" id="SSF52047">
    <property type="entry name" value="RNI-like"/>
    <property type="match status" value="1"/>
</dbReference>
<dbReference type="InterPro" id="IPR001611">
    <property type="entry name" value="Leu-rich_rpt"/>
</dbReference>
<organism evidence="9 10">
    <name type="scientific">Cirrhinus molitorella</name>
    <name type="common">mud carp</name>
    <dbReference type="NCBI Taxonomy" id="172907"/>
    <lineage>
        <taxon>Eukaryota</taxon>
        <taxon>Metazoa</taxon>
        <taxon>Chordata</taxon>
        <taxon>Craniata</taxon>
        <taxon>Vertebrata</taxon>
        <taxon>Euteleostomi</taxon>
        <taxon>Actinopterygii</taxon>
        <taxon>Neopterygii</taxon>
        <taxon>Teleostei</taxon>
        <taxon>Ostariophysi</taxon>
        <taxon>Cypriniformes</taxon>
        <taxon>Cyprinidae</taxon>
        <taxon>Labeoninae</taxon>
        <taxon>Labeonini</taxon>
        <taxon>Cirrhinus</taxon>
    </lineage>
</organism>
<sequence length="1056" mass="119075">MDDTQTPRDQDFTPGCSSFDQKRSEAESSCVFMKSESIGHPQHLSSVHQKKSEPEPSCVSMRSDQSMLDPVNFKSDDTRCNLKSAETKPICEKYDQSMNQPQDSTYPGVSHEVLNTFRSNLLQKFERLYKGTATQRKPTLLNEIYTELYITESESGEISNEHEVRQIETQSRRAATEDTAIKCSDIFRPLPGQDKAIRTVLTKGVAGIGKTVSTQKFILDWAEGKENQDVQLIFPLPFREINLMKDKTLSLSELLHVFFPETKEMEISSDEHKVLFIFDGLDECRMSLNFKSNIKLCNISKSASVDVLLMNLIVGNLLPSALIWITSRPAAADLIPSECVHRVTEVRGFSEPQKEEYFRKRISDQSLADRIISHLKTSRSLFIMCHIPVFCWISAAVLEKMLSRAETGEIPKTLTQMYTHFLILQTNIKHEKDYEKKVTDEDMILKLGKVAFEQLVKGNLIFYEEDLRECGIDETEASVYSGLCTQIFREEFGWFQGKVFCFVHLSIQEHLAALYAHLSFTNYNRNVFEPITKQSFQSKVKDWFQLMFKHVSLSELHQRAVDEALQSKNGHLDLFLRFLLGLSVKSHQILLKQIMTLKRRKSDSIEKTVEYIKMKIRTIDSPEKSINLFHCLNELGDRSLMEEIQQYLKSRAIKEAKLSSSHWSAVVFVLLTSEEELNEFRLDKFIKRTNNPENMNILQKLLPVIKESRSVQLSKCGVTDEGCAALASALRSNPSHLTQLDLSYNNLGDSVKLLSDVLQNPHCKLKKLWLSNCGVTDEGCAALTSALRSNPSHLTQLDLSENKLGDSVKLLSDVLQNPHCKLDKLWLRYCGVTDEGCAALASALRSNPSHLTHLDLSENKLGDSVKLLSDVLQNPHCKLETLRLRYCGVTDEGCAALASALRSNPSHLTQLNLTGNNLGDSVKLLSDVLQIPHCKLKKLWLRDCGVTDEGCAALTSALRSNPSHLTQLDLSENKLGDSVKLLSDVLQNTHCKLETLWLRYCGVTDEGCAALASALRSNPKHLTQLDLSGNKLGGSGVNLLSDLKEDPHCELETLCF</sequence>
<dbReference type="Pfam" id="PF13516">
    <property type="entry name" value="LRR_6"/>
    <property type="match status" value="12"/>
</dbReference>
<dbReference type="InterPro" id="IPR032675">
    <property type="entry name" value="LRR_dom_sf"/>
</dbReference>
<dbReference type="InterPro" id="IPR029495">
    <property type="entry name" value="NACHT-assoc"/>
</dbReference>
<dbReference type="SMART" id="SM00368">
    <property type="entry name" value="LRR_RI"/>
    <property type="match status" value="12"/>
</dbReference>
<dbReference type="InterPro" id="IPR006553">
    <property type="entry name" value="Leu-rich_rpt_Cys-con_subtyp"/>
</dbReference>
<dbReference type="InterPro" id="IPR041267">
    <property type="entry name" value="NLRP_HD2"/>
</dbReference>